<keyword evidence="3" id="KW-1185">Reference proteome</keyword>
<dbReference type="InterPro" id="IPR056596">
    <property type="entry name" value="FLAD1_M"/>
</dbReference>
<evidence type="ECO:0000259" key="1">
    <source>
        <dbReference type="SMART" id="SM00852"/>
    </source>
</evidence>
<organism evidence="2 3">
    <name type="scientific">Pendulispora brunnea</name>
    <dbReference type="NCBI Taxonomy" id="2905690"/>
    <lineage>
        <taxon>Bacteria</taxon>
        <taxon>Pseudomonadati</taxon>
        <taxon>Myxococcota</taxon>
        <taxon>Myxococcia</taxon>
        <taxon>Myxococcales</taxon>
        <taxon>Sorangiineae</taxon>
        <taxon>Pendulisporaceae</taxon>
        <taxon>Pendulispora</taxon>
    </lineage>
</organism>
<dbReference type="CDD" id="cd00885">
    <property type="entry name" value="cinA"/>
    <property type="match status" value="1"/>
</dbReference>
<evidence type="ECO:0000313" key="3">
    <source>
        <dbReference type="Proteomes" id="UP001379533"/>
    </source>
</evidence>
<dbReference type="SUPFAM" id="SSF53218">
    <property type="entry name" value="Molybdenum cofactor biosynthesis proteins"/>
    <property type="match status" value="1"/>
</dbReference>
<dbReference type="EMBL" id="CP089982">
    <property type="protein sequence ID" value="WXA92769.1"/>
    <property type="molecule type" value="Genomic_DNA"/>
</dbReference>
<evidence type="ECO:0000313" key="2">
    <source>
        <dbReference type="EMBL" id="WXA92769.1"/>
    </source>
</evidence>
<dbReference type="Pfam" id="PF00994">
    <property type="entry name" value="MoCF_biosynth"/>
    <property type="match status" value="1"/>
</dbReference>
<dbReference type="InterPro" id="IPR001453">
    <property type="entry name" value="MoaB/Mog_dom"/>
</dbReference>
<sequence>MQPAKTAAVLIIGNELLSGKVEEANLPFLARTLRELGIQLRRVVMVLDDIETIAREVRELSASHDWLFTSGGVGPTHDDVTVDAVAKAFGVAAVTSPEMRTMLLEHYKERCTEGHLRMALIPEGATLETTEAIRWPTIRFKNTWLMPGVPEVFRMKIPVLVEKLGQEVPYISTAVYTKMEEGDLKPLLDDVVAAFPEVDVGSYPKWLDPSYKTKVTFDGRDRAQVFAARDRFLSTLPESEPQRVD</sequence>
<dbReference type="Gene3D" id="3.40.980.10">
    <property type="entry name" value="MoaB/Mog-like domain"/>
    <property type="match status" value="1"/>
</dbReference>
<dbReference type="InterPro" id="IPR050101">
    <property type="entry name" value="CinA"/>
</dbReference>
<dbReference type="SMART" id="SM00852">
    <property type="entry name" value="MoCF_biosynth"/>
    <property type="match status" value="1"/>
</dbReference>
<dbReference type="Pfam" id="PF24102">
    <property type="entry name" value="FLAD1_M"/>
    <property type="match status" value="1"/>
</dbReference>
<accession>A0ABZ2K7G3</accession>
<name>A0ABZ2K7G3_9BACT</name>
<protein>
    <submittedName>
        <fullName evidence="2">Competence/damage-inducible protein A</fullName>
    </submittedName>
</protein>
<reference evidence="2 3" key="1">
    <citation type="submission" date="2021-12" db="EMBL/GenBank/DDBJ databases">
        <title>Discovery of the Pendulisporaceae a myxobacterial family with distinct sporulation behavior and unique specialized metabolism.</title>
        <authorList>
            <person name="Garcia R."/>
            <person name="Popoff A."/>
            <person name="Bader C.D."/>
            <person name="Loehr J."/>
            <person name="Walesch S."/>
            <person name="Walt C."/>
            <person name="Boldt J."/>
            <person name="Bunk B."/>
            <person name="Haeckl F.J.F.P.J."/>
            <person name="Gunesch A.P."/>
            <person name="Birkelbach J."/>
            <person name="Nuebel U."/>
            <person name="Pietschmann T."/>
            <person name="Bach T."/>
            <person name="Mueller R."/>
        </authorList>
    </citation>
    <scope>NUCLEOTIDE SEQUENCE [LARGE SCALE GENOMIC DNA]</scope>
    <source>
        <strain evidence="2 3">MSr12523</strain>
    </source>
</reference>
<dbReference type="PANTHER" id="PTHR13939">
    <property type="entry name" value="NICOTINAMIDE-NUCLEOTIDE AMIDOHYDROLASE PNCC"/>
    <property type="match status" value="1"/>
</dbReference>
<dbReference type="InterPro" id="IPR036425">
    <property type="entry name" value="MoaB/Mog-like_dom_sf"/>
</dbReference>
<dbReference type="RefSeq" id="WP_394843370.1">
    <property type="nucleotide sequence ID" value="NZ_CP089982.1"/>
</dbReference>
<dbReference type="PANTHER" id="PTHR13939:SF0">
    <property type="entry name" value="NMN AMIDOHYDROLASE-LIKE PROTEIN YFAY"/>
    <property type="match status" value="1"/>
</dbReference>
<feature type="domain" description="MoaB/Mog" evidence="1">
    <location>
        <begin position="8"/>
        <end position="167"/>
    </location>
</feature>
<dbReference type="Proteomes" id="UP001379533">
    <property type="component" value="Chromosome"/>
</dbReference>
<gene>
    <name evidence="2" type="ORF">LZC95_40770</name>
</gene>
<proteinExistence type="predicted"/>